<dbReference type="PIRSF" id="PIRSF006078">
    <property type="entry name" value="GlxK"/>
    <property type="match status" value="1"/>
</dbReference>
<gene>
    <name evidence="5" type="ORF">SAMN04489860_1131</name>
</gene>
<name>A0A1H1QN46_9CELL</name>
<evidence type="ECO:0000256" key="4">
    <source>
        <dbReference type="PIRNR" id="PIRNR006078"/>
    </source>
</evidence>
<evidence type="ECO:0000313" key="5">
    <source>
        <dbReference type="EMBL" id="SDS24900.1"/>
    </source>
</evidence>
<keyword evidence="2 4" id="KW-0808">Transferase</keyword>
<protein>
    <submittedName>
        <fullName evidence="5">Glycerate kinase</fullName>
    </submittedName>
</protein>
<dbReference type="OrthoDB" id="9774290at2"/>
<dbReference type="eggNOG" id="COG1929">
    <property type="taxonomic scope" value="Bacteria"/>
</dbReference>
<dbReference type="AlphaFoldDB" id="A0A1H1QN46"/>
<keyword evidence="3 4" id="KW-0418">Kinase</keyword>
<dbReference type="STRING" id="545619.SAMN04489860_1131"/>
<dbReference type="InterPro" id="IPR004381">
    <property type="entry name" value="Glycerate_kinase"/>
</dbReference>
<evidence type="ECO:0000256" key="2">
    <source>
        <dbReference type="ARBA" id="ARBA00022679"/>
    </source>
</evidence>
<dbReference type="InterPro" id="IPR018193">
    <property type="entry name" value="Glyc_kinase_flavodox-like_fold"/>
</dbReference>
<dbReference type="Pfam" id="PF02595">
    <property type="entry name" value="Gly_kinase"/>
    <property type="match status" value="1"/>
</dbReference>
<reference evidence="5 6" key="1">
    <citation type="submission" date="2016-10" db="EMBL/GenBank/DDBJ databases">
        <authorList>
            <person name="de Groot N.N."/>
        </authorList>
    </citation>
    <scope>NUCLEOTIDE SEQUENCE [LARGE SCALE GENOMIC DNA]</scope>
    <source>
        <strain evidence="5 6">DSM 22126</strain>
    </source>
</reference>
<dbReference type="InterPro" id="IPR018197">
    <property type="entry name" value="Glycerate_kinase_RE-like"/>
</dbReference>
<dbReference type="PANTHER" id="PTHR21599">
    <property type="entry name" value="GLYCERATE KINASE"/>
    <property type="match status" value="1"/>
</dbReference>
<organism evidence="5 6">
    <name type="scientific">Paraoerskovia marina</name>
    <dbReference type="NCBI Taxonomy" id="545619"/>
    <lineage>
        <taxon>Bacteria</taxon>
        <taxon>Bacillati</taxon>
        <taxon>Actinomycetota</taxon>
        <taxon>Actinomycetes</taxon>
        <taxon>Micrococcales</taxon>
        <taxon>Cellulomonadaceae</taxon>
        <taxon>Paraoerskovia</taxon>
    </lineage>
</organism>
<dbReference type="NCBIfam" id="TIGR00045">
    <property type="entry name" value="glycerate kinase"/>
    <property type="match status" value="1"/>
</dbReference>
<comment type="similarity">
    <text evidence="1 4">Belongs to the glycerate kinase type-1 family.</text>
</comment>
<dbReference type="InterPro" id="IPR036129">
    <property type="entry name" value="Glycerate_kinase_sf"/>
</dbReference>
<dbReference type="EMBL" id="LT629776">
    <property type="protein sequence ID" value="SDS24900.1"/>
    <property type="molecule type" value="Genomic_DNA"/>
</dbReference>
<proteinExistence type="inferred from homology"/>
<dbReference type="GO" id="GO:0031388">
    <property type="term" value="P:organic acid phosphorylation"/>
    <property type="evidence" value="ECO:0007669"/>
    <property type="project" value="UniProtKB-UniRule"/>
</dbReference>
<evidence type="ECO:0000256" key="3">
    <source>
        <dbReference type="ARBA" id="ARBA00022777"/>
    </source>
</evidence>
<evidence type="ECO:0000256" key="1">
    <source>
        <dbReference type="ARBA" id="ARBA00006284"/>
    </source>
</evidence>
<dbReference type="SUPFAM" id="SSF110738">
    <property type="entry name" value="Glycerate kinase I"/>
    <property type="match status" value="1"/>
</dbReference>
<dbReference type="Gene3D" id="3.40.50.10350">
    <property type="entry name" value="Glycerate kinase, domain 1"/>
    <property type="match status" value="1"/>
</dbReference>
<evidence type="ECO:0000313" key="6">
    <source>
        <dbReference type="Proteomes" id="UP000185663"/>
    </source>
</evidence>
<accession>A0A1H1QN46</accession>
<dbReference type="RefSeq" id="WP_083371893.1">
    <property type="nucleotide sequence ID" value="NZ_LT629776.1"/>
</dbReference>
<dbReference type="Gene3D" id="3.90.1510.10">
    <property type="entry name" value="Glycerate kinase, domain 2"/>
    <property type="match status" value="1"/>
</dbReference>
<dbReference type="PANTHER" id="PTHR21599:SF0">
    <property type="entry name" value="GLYCERATE KINASE"/>
    <property type="match status" value="1"/>
</dbReference>
<dbReference type="Proteomes" id="UP000185663">
    <property type="component" value="Chromosome I"/>
</dbReference>
<sequence length="399" mass="40296">MDFAFSRRSATSRTLRVLVAPDAFKGTLAADEAARAMAEGVLAAAPDAEVLTLPMADGGEGTLRAFVVASTADPSADAVELVPVETVDALGRPCTARWGRAGRVAVVELAEASGLPGVTDRPFDPVHASTEGTGVLVRAALDAGSREILLGLGGSASVDGGAGVLRALGVRIIDRRGAEVPPGGAGLLRASELDLDALDARASAARWRLAVDVTNPLAGPQGAARVFGPQKGATPQDVVLLDEALGRWADVLEGATGVRVHDLAGAGAAGGVPAGLVAVLGAEIEPGAELVADALGIPGAMELADLVLTGEGRIDESSLQGKVVGTLAALASRTADPPPVVVLTGRVGLPLTDAVAGGVTHVVELEPSHGSTVDELRARTPGLLREQSEVLVREILRRP</sequence>
<keyword evidence="6" id="KW-1185">Reference proteome</keyword>
<dbReference type="GO" id="GO:0008887">
    <property type="term" value="F:glycerate kinase activity"/>
    <property type="evidence" value="ECO:0007669"/>
    <property type="project" value="UniProtKB-UniRule"/>
</dbReference>